<comment type="similarity">
    <text evidence="1">Belongs to the glycosyl hydrolase 2 family.</text>
</comment>
<dbReference type="GO" id="GO:0005615">
    <property type="term" value="C:extracellular space"/>
    <property type="evidence" value="ECO:0007669"/>
    <property type="project" value="TreeGrafter"/>
</dbReference>
<evidence type="ECO:0000313" key="3">
    <source>
        <dbReference type="EMBL" id="CAG7787103.1"/>
    </source>
</evidence>
<accession>A0A8J2KE19</accession>
<gene>
    <name evidence="3" type="ORF">AFUS01_LOCUS25622</name>
</gene>
<dbReference type="InterPro" id="IPR023232">
    <property type="entry name" value="Glyco_hydro_2_AS"/>
</dbReference>
<evidence type="ECO:0000256" key="1">
    <source>
        <dbReference type="ARBA" id="ARBA00007401"/>
    </source>
</evidence>
<dbReference type="GO" id="GO:0030246">
    <property type="term" value="F:carbohydrate binding"/>
    <property type="evidence" value="ECO:0007669"/>
    <property type="project" value="TreeGrafter"/>
</dbReference>
<protein>
    <recommendedName>
        <fullName evidence="2">Glycoside hydrolase family 2 catalytic domain-containing protein</fullName>
    </recommendedName>
</protein>
<evidence type="ECO:0000259" key="2">
    <source>
        <dbReference type="Pfam" id="PF02836"/>
    </source>
</evidence>
<dbReference type="OrthoDB" id="408532at2759"/>
<dbReference type="EMBL" id="CAJVCH010331646">
    <property type="protein sequence ID" value="CAG7787103.1"/>
    <property type="molecule type" value="Genomic_DNA"/>
</dbReference>
<dbReference type="InterPro" id="IPR006103">
    <property type="entry name" value="Glyco_hydro_2_cat"/>
</dbReference>
<organism evidence="3 4">
    <name type="scientific">Allacma fusca</name>
    <dbReference type="NCBI Taxonomy" id="39272"/>
    <lineage>
        <taxon>Eukaryota</taxon>
        <taxon>Metazoa</taxon>
        <taxon>Ecdysozoa</taxon>
        <taxon>Arthropoda</taxon>
        <taxon>Hexapoda</taxon>
        <taxon>Collembola</taxon>
        <taxon>Symphypleona</taxon>
        <taxon>Sminthuridae</taxon>
        <taxon>Allacma</taxon>
    </lineage>
</organism>
<evidence type="ECO:0000313" key="4">
    <source>
        <dbReference type="Proteomes" id="UP000708208"/>
    </source>
</evidence>
<feature type="non-terminal residue" evidence="3">
    <location>
        <position position="189"/>
    </location>
</feature>
<feature type="domain" description="Glycoside hydrolase family 2 catalytic" evidence="2">
    <location>
        <begin position="17"/>
        <end position="188"/>
    </location>
</feature>
<name>A0A8J2KE19_9HEXA</name>
<dbReference type="InterPro" id="IPR023230">
    <property type="entry name" value="Glyco_hydro_2_CS"/>
</dbReference>
<feature type="non-terminal residue" evidence="3">
    <location>
        <position position="1"/>
    </location>
</feature>
<proteinExistence type="inferred from homology"/>
<comment type="caution">
    <text evidence="3">The sequence shown here is derived from an EMBL/GenBank/DDBJ whole genome shotgun (WGS) entry which is preliminary data.</text>
</comment>
<dbReference type="GO" id="GO:0005975">
    <property type="term" value="P:carbohydrate metabolic process"/>
    <property type="evidence" value="ECO:0007669"/>
    <property type="project" value="InterPro"/>
</dbReference>
<reference evidence="3" key="1">
    <citation type="submission" date="2021-06" db="EMBL/GenBank/DDBJ databases">
        <authorList>
            <person name="Hodson N. C."/>
            <person name="Mongue J. A."/>
            <person name="Jaron S. K."/>
        </authorList>
    </citation>
    <scope>NUCLEOTIDE SEQUENCE</scope>
</reference>
<dbReference type="Pfam" id="PF02836">
    <property type="entry name" value="Glyco_hydro_2_C"/>
    <property type="match status" value="1"/>
</dbReference>
<dbReference type="PROSITE" id="PS00719">
    <property type="entry name" value="GLYCOSYL_HYDROL_F2_1"/>
    <property type="match status" value="1"/>
</dbReference>
<dbReference type="AlphaFoldDB" id="A0A8J2KE19"/>
<sequence length="189" mass="21700">ERDVYRLKVGIRTVSWTEKQFLINNKPFYFRGFGRHEDFDVRGKGIDNVMLVKDHNLIKWVGANSYRTSHYPYAEEIMDLTDRLGIVIIDEAPAVAIDGFGPGLKANHKQQIKELIQRDKNRASVVMWSVSNEPQSGKAEAEPYFRDVISYTRELDSKHKRPITLVTNAGTGDKSAPYVDIVSFNRYFS</sequence>
<dbReference type="Proteomes" id="UP000708208">
    <property type="component" value="Unassembled WGS sequence"/>
</dbReference>
<dbReference type="PROSITE" id="PS00608">
    <property type="entry name" value="GLYCOSYL_HYDROL_F2_2"/>
    <property type="match status" value="1"/>
</dbReference>
<dbReference type="GO" id="GO:0004566">
    <property type="term" value="F:beta-glucuronidase activity"/>
    <property type="evidence" value="ECO:0007669"/>
    <property type="project" value="TreeGrafter"/>
</dbReference>
<keyword evidence="4" id="KW-1185">Reference proteome</keyword>
<dbReference type="PANTHER" id="PTHR10066">
    <property type="entry name" value="BETA-GLUCURONIDASE"/>
    <property type="match status" value="1"/>
</dbReference>
<dbReference type="PANTHER" id="PTHR10066:SF67">
    <property type="entry name" value="BETA-GLUCURONIDASE"/>
    <property type="match status" value="1"/>
</dbReference>
<dbReference type="GO" id="GO:0019391">
    <property type="term" value="P:glucuronoside catabolic process"/>
    <property type="evidence" value="ECO:0007669"/>
    <property type="project" value="TreeGrafter"/>
</dbReference>